<evidence type="ECO:0000313" key="3">
    <source>
        <dbReference type="Proteomes" id="UP001066276"/>
    </source>
</evidence>
<reference evidence="2" key="1">
    <citation type="journal article" date="2022" name="bioRxiv">
        <title>Sequencing and chromosome-scale assembly of the giantPleurodeles waltlgenome.</title>
        <authorList>
            <person name="Brown T."/>
            <person name="Elewa A."/>
            <person name="Iarovenko S."/>
            <person name="Subramanian E."/>
            <person name="Araus A.J."/>
            <person name="Petzold A."/>
            <person name="Susuki M."/>
            <person name="Suzuki K.-i.T."/>
            <person name="Hayashi T."/>
            <person name="Toyoda A."/>
            <person name="Oliveira C."/>
            <person name="Osipova E."/>
            <person name="Leigh N.D."/>
            <person name="Simon A."/>
            <person name="Yun M.H."/>
        </authorList>
    </citation>
    <scope>NUCLEOTIDE SEQUENCE</scope>
    <source>
        <strain evidence="2">20211129_DDA</strain>
        <tissue evidence="2">Liver</tissue>
    </source>
</reference>
<name>A0AAV7SCX4_PLEWA</name>
<gene>
    <name evidence="2" type="ORF">NDU88_002747</name>
</gene>
<sequence length="114" mass="12518">MQAGHRHSQGPALFHRHPAQTTAARLTSSGPSGPTAEIRSLWASCTRLSQGRTHPPCHSAGRQLPQHPCRFSSMPEQRSQLLRESAHERMSVQLFVSPDAVNTMDNWGIAAELS</sequence>
<comment type="caution">
    <text evidence="2">The sequence shown here is derived from an EMBL/GenBank/DDBJ whole genome shotgun (WGS) entry which is preliminary data.</text>
</comment>
<organism evidence="2 3">
    <name type="scientific">Pleurodeles waltl</name>
    <name type="common">Iberian ribbed newt</name>
    <dbReference type="NCBI Taxonomy" id="8319"/>
    <lineage>
        <taxon>Eukaryota</taxon>
        <taxon>Metazoa</taxon>
        <taxon>Chordata</taxon>
        <taxon>Craniata</taxon>
        <taxon>Vertebrata</taxon>
        <taxon>Euteleostomi</taxon>
        <taxon>Amphibia</taxon>
        <taxon>Batrachia</taxon>
        <taxon>Caudata</taxon>
        <taxon>Salamandroidea</taxon>
        <taxon>Salamandridae</taxon>
        <taxon>Pleurodelinae</taxon>
        <taxon>Pleurodeles</taxon>
    </lineage>
</organism>
<feature type="compositionally biased region" description="Polar residues" evidence="1">
    <location>
        <begin position="19"/>
        <end position="32"/>
    </location>
</feature>
<keyword evidence="3" id="KW-1185">Reference proteome</keyword>
<dbReference type="EMBL" id="JANPWB010000008">
    <property type="protein sequence ID" value="KAJ1162279.1"/>
    <property type="molecule type" value="Genomic_DNA"/>
</dbReference>
<evidence type="ECO:0000256" key="1">
    <source>
        <dbReference type="SAM" id="MobiDB-lite"/>
    </source>
</evidence>
<protein>
    <submittedName>
        <fullName evidence="2">Uncharacterized protein</fullName>
    </submittedName>
</protein>
<dbReference type="Proteomes" id="UP001066276">
    <property type="component" value="Chromosome 4_2"/>
</dbReference>
<dbReference type="AlphaFoldDB" id="A0AAV7SCX4"/>
<accession>A0AAV7SCX4</accession>
<proteinExistence type="predicted"/>
<feature type="region of interest" description="Disordered" evidence="1">
    <location>
        <begin position="1"/>
        <end position="37"/>
    </location>
</feature>
<feature type="compositionally biased region" description="Basic residues" evidence="1">
    <location>
        <begin position="1"/>
        <end position="18"/>
    </location>
</feature>
<evidence type="ECO:0000313" key="2">
    <source>
        <dbReference type="EMBL" id="KAJ1162279.1"/>
    </source>
</evidence>